<keyword evidence="1" id="KW-0560">Oxidoreductase</keyword>
<proteinExistence type="predicted"/>
<dbReference type="OrthoDB" id="9815791at2"/>
<sequence>MREYDKDLQSIQEARELARNGKKAAKKMATFTQEQVDKIILKMKEVADENKYLLAEMAVEETGFGIVKDKAFKNYAASSMLYEEIKDMPTAGIIKADEKLCTIDVAEPVGLVLGIVPSTNPTSTIIFKAMIALKSRNAIVFAPHPAASKCSYKAAMLMRDAAIAAGAPENIIGCVSTPTMASTNELMNAKEVALIIATGGPGMVKAAYSVGKPAIGVGAGNSPAYIERTADVAKAVECIIGSKTFDNGTICASEQSIICEECNRVDVVRELQKQGGYFMSDEETAKVCKVLFKNGHTMDARMVGRTPQVIAEAAGIEIPANTKVLIGRQHGVGPDNPLSYEKLTTVLGFYVVKDWQEACELSIDLLQNGIGHTMSIHTNDRDTVLRFTVKPASRILVNTGGSQGGTGISTSLPISFTLGCGAAGGSSVSENVSPLHLLNIKKVAYGITDLKDLKMPEDNTATQTCATTAHSCGCDTNLTNEEIEVAESAIEKLTDSDFMDEALLAKALSFLTGNNPENQFLPCGCGGPKPKPEVAAKPVVPTTPKAEAVTPKVNTAEEVDKEELAKLVKDIMMNMNK</sequence>
<dbReference type="Pfam" id="PF00171">
    <property type="entry name" value="Aldedh"/>
    <property type="match status" value="1"/>
</dbReference>
<evidence type="ECO:0000313" key="3">
    <source>
        <dbReference type="EMBL" id="SEQ59299.1"/>
    </source>
</evidence>
<dbReference type="PANTHER" id="PTHR11699">
    <property type="entry name" value="ALDEHYDE DEHYDROGENASE-RELATED"/>
    <property type="match status" value="1"/>
</dbReference>
<dbReference type="CDD" id="cd07122">
    <property type="entry name" value="ALDH_F20_ACDH"/>
    <property type="match status" value="1"/>
</dbReference>
<dbReference type="InterPro" id="IPR015590">
    <property type="entry name" value="Aldehyde_DH_dom"/>
</dbReference>
<feature type="domain" description="Aldehyde dehydrogenase" evidence="2">
    <location>
        <begin position="13"/>
        <end position="273"/>
    </location>
</feature>
<dbReference type="Proteomes" id="UP000198556">
    <property type="component" value="Unassembled WGS sequence"/>
</dbReference>
<evidence type="ECO:0000313" key="4">
    <source>
        <dbReference type="Proteomes" id="UP000198556"/>
    </source>
</evidence>
<gene>
    <name evidence="3" type="ORF">SAMN05421767_10244</name>
</gene>
<dbReference type="Gene3D" id="3.40.309.10">
    <property type="entry name" value="Aldehyde Dehydrogenase, Chain A, domain 2"/>
    <property type="match status" value="1"/>
</dbReference>
<dbReference type="STRING" id="137733.SAMN05421767_10244"/>
<dbReference type="GO" id="GO:0016620">
    <property type="term" value="F:oxidoreductase activity, acting on the aldehyde or oxo group of donors, NAD or NADP as acceptor"/>
    <property type="evidence" value="ECO:0007669"/>
    <property type="project" value="InterPro"/>
</dbReference>
<dbReference type="InterPro" id="IPR016162">
    <property type="entry name" value="Ald_DH_N"/>
</dbReference>
<organism evidence="3 4">
    <name type="scientific">Granulicatella balaenopterae</name>
    <dbReference type="NCBI Taxonomy" id="137733"/>
    <lineage>
        <taxon>Bacteria</taxon>
        <taxon>Bacillati</taxon>
        <taxon>Bacillota</taxon>
        <taxon>Bacilli</taxon>
        <taxon>Lactobacillales</taxon>
        <taxon>Carnobacteriaceae</taxon>
        <taxon>Granulicatella</taxon>
    </lineage>
</organism>
<evidence type="ECO:0000256" key="1">
    <source>
        <dbReference type="ARBA" id="ARBA00023002"/>
    </source>
</evidence>
<dbReference type="SUPFAM" id="SSF53720">
    <property type="entry name" value="ALDH-like"/>
    <property type="match status" value="1"/>
</dbReference>
<reference evidence="3 4" key="1">
    <citation type="submission" date="2016-10" db="EMBL/GenBank/DDBJ databases">
        <authorList>
            <person name="de Groot N.N."/>
        </authorList>
    </citation>
    <scope>NUCLEOTIDE SEQUENCE [LARGE SCALE GENOMIC DNA]</scope>
    <source>
        <strain evidence="3 4">DSM 15827</strain>
    </source>
</reference>
<dbReference type="EMBL" id="FOGF01000002">
    <property type="protein sequence ID" value="SEQ59299.1"/>
    <property type="molecule type" value="Genomic_DNA"/>
</dbReference>
<dbReference type="AlphaFoldDB" id="A0A1H9HAA1"/>
<dbReference type="NCBIfam" id="TIGR02518">
    <property type="entry name" value="EutH_ACDH"/>
    <property type="match status" value="1"/>
</dbReference>
<name>A0A1H9HAA1_9LACT</name>
<protein>
    <submittedName>
        <fullName evidence="3">Acetaldehyde dehydrogenase</fullName>
    </submittedName>
</protein>
<dbReference type="InterPro" id="IPR013357">
    <property type="entry name" value="Acetaldehyde_DH_acetylating"/>
</dbReference>
<keyword evidence="4" id="KW-1185">Reference proteome</keyword>
<dbReference type="Gene3D" id="3.40.605.10">
    <property type="entry name" value="Aldehyde Dehydrogenase, Chain A, domain 1"/>
    <property type="match status" value="1"/>
</dbReference>
<dbReference type="InterPro" id="IPR016161">
    <property type="entry name" value="Ald_DH/histidinol_DH"/>
</dbReference>
<dbReference type="RefSeq" id="WP_089745637.1">
    <property type="nucleotide sequence ID" value="NZ_FOGF01000002.1"/>
</dbReference>
<evidence type="ECO:0000259" key="2">
    <source>
        <dbReference type="Pfam" id="PF00171"/>
    </source>
</evidence>
<dbReference type="InterPro" id="IPR016163">
    <property type="entry name" value="Ald_DH_C"/>
</dbReference>
<accession>A0A1H9HAA1</accession>